<organism evidence="5 6">
    <name type="scientific">Collimonas rhizosphaerae</name>
    <dbReference type="NCBI Taxonomy" id="3126357"/>
    <lineage>
        <taxon>Bacteria</taxon>
        <taxon>Pseudomonadati</taxon>
        <taxon>Pseudomonadota</taxon>
        <taxon>Betaproteobacteria</taxon>
        <taxon>Burkholderiales</taxon>
        <taxon>Oxalobacteraceae</taxon>
        <taxon>Collimonas</taxon>
    </lineage>
</organism>
<name>A0ABU9PY61_9BURK</name>
<comment type="catalytic activity">
    <reaction evidence="1 4">
        <text>(4aS,6R)-4a-hydroxy-L-erythro-5,6,7,8-tetrahydrobiopterin = (6R)-L-erythro-6,7-dihydrobiopterin + H2O</text>
        <dbReference type="Rhea" id="RHEA:11920"/>
        <dbReference type="ChEBI" id="CHEBI:15377"/>
        <dbReference type="ChEBI" id="CHEBI:15642"/>
        <dbReference type="ChEBI" id="CHEBI:43120"/>
        <dbReference type="EC" id="4.2.1.96"/>
    </reaction>
</comment>
<comment type="caution">
    <text evidence="5">The sequence shown here is derived from an EMBL/GenBank/DDBJ whole genome shotgun (WGS) entry which is preliminary data.</text>
</comment>
<reference evidence="5 6" key="1">
    <citation type="submission" date="2024-02" db="EMBL/GenBank/DDBJ databases">
        <title>Draft genome sequence of Collimonas sp. strain H4R21, an effective mineral-weathering bacterial strain isolated from the beech rhizosphere.</title>
        <authorList>
            <person name="Morin E."/>
            <person name="Uroz S."/>
            <person name="Leveau J.H.J."/>
            <person name="Kumar R."/>
            <person name="Rey M.W."/>
            <person name="Pham J."/>
        </authorList>
    </citation>
    <scope>NUCLEOTIDE SEQUENCE [LARGE SCALE GENOMIC DNA]</scope>
    <source>
        <strain evidence="5 6">H4R21</strain>
    </source>
</reference>
<sequence>MLKSSIFSTASCPNPSDWPSIRHLLLIPALQVIELKFSRTDTSMPSSTHIGAAAALQSLATWTAADGRDAIQKTFRFADFNAAFGFMTQVALLAEKMDHHPEWSNVYNRVEVLLTTHDANGVTDLDLRLAQFMDRHAAVKN</sequence>
<dbReference type="GO" id="GO:0008124">
    <property type="term" value="F:4-alpha-hydroxytetrahydrobiopterin dehydratase activity"/>
    <property type="evidence" value="ECO:0007669"/>
    <property type="project" value="UniProtKB-EC"/>
</dbReference>
<keyword evidence="3 4" id="KW-0456">Lyase</keyword>
<dbReference type="InterPro" id="IPR001533">
    <property type="entry name" value="Pterin_deHydtase"/>
</dbReference>
<dbReference type="EC" id="4.2.1.96" evidence="4"/>
<dbReference type="Pfam" id="PF01329">
    <property type="entry name" value="Pterin_4a"/>
    <property type="match status" value="1"/>
</dbReference>
<dbReference type="SUPFAM" id="SSF55248">
    <property type="entry name" value="PCD-like"/>
    <property type="match status" value="1"/>
</dbReference>
<dbReference type="PANTHER" id="PTHR12599">
    <property type="entry name" value="PTERIN-4-ALPHA-CARBINOLAMINE DEHYDRATASE"/>
    <property type="match status" value="1"/>
</dbReference>
<evidence type="ECO:0000313" key="5">
    <source>
        <dbReference type="EMBL" id="MEM4988950.1"/>
    </source>
</evidence>
<gene>
    <name evidence="5" type="ORF">V8G57_16270</name>
</gene>
<dbReference type="HAMAP" id="MF_00434">
    <property type="entry name" value="Pterin_4_alpha"/>
    <property type="match status" value="1"/>
</dbReference>
<dbReference type="CDD" id="cd00914">
    <property type="entry name" value="PCD_DCoH_subfamily_b"/>
    <property type="match status" value="1"/>
</dbReference>
<accession>A0ABU9PY61</accession>
<proteinExistence type="inferred from homology"/>
<dbReference type="NCBIfam" id="NF002018">
    <property type="entry name" value="PRK00823.1-3"/>
    <property type="match status" value="1"/>
</dbReference>
<evidence type="ECO:0000256" key="1">
    <source>
        <dbReference type="ARBA" id="ARBA00001554"/>
    </source>
</evidence>
<protein>
    <recommendedName>
        <fullName evidence="4">Putative pterin-4-alpha-carbinolamine dehydratase</fullName>
        <shortName evidence="4">PHS</shortName>
        <ecNumber evidence="4">4.2.1.96</ecNumber>
    </recommendedName>
    <alternativeName>
        <fullName evidence="4">4-alpha-hydroxy-tetrahydropterin dehydratase</fullName>
    </alternativeName>
    <alternativeName>
        <fullName evidence="4">Pterin carbinolamine dehydratase</fullName>
        <shortName evidence="4">PCD</shortName>
    </alternativeName>
</protein>
<dbReference type="Gene3D" id="3.30.1360.20">
    <property type="entry name" value="Transcriptional coactivator/pterin dehydratase"/>
    <property type="match status" value="1"/>
</dbReference>
<keyword evidence="6" id="KW-1185">Reference proteome</keyword>
<dbReference type="EMBL" id="JBANDC010000011">
    <property type="protein sequence ID" value="MEM4988950.1"/>
    <property type="molecule type" value="Genomic_DNA"/>
</dbReference>
<evidence type="ECO:0000256" key="4">
    <source>
        <dbReference type="HAMAP-Rule" id="MF_00434"/>
    </source>
</evidence>
<evidence type="ECO:0000256" key="3">
    <source>
        <dbReference type="ARBA" id="ARBA00023239"/>
    </source>
</evidence>
<dbReference type="NCBIfam" id="NF002020">
    <property type="entry name" value="PRK00823.1-5"/>
    <property type="match status" value="1"/>
</dbReference>
<dbReference type="Proteomes" id="UP001495910">
    <property type="component" value="Unassembled WGS sequence"/>
</dbReference>
<evidence type="ECO:0000256" key="2">
    <source>
        <dbReference type="ARBA" id="ARBA00006472"/>
    </source>
</evidence>
<comment type="similarity">
    <text evidence="2 4">Belongs to the pterin-4-alpha-carbinolamine dehydratase family.</text>
</comment>
<evidence type="ECO:0000313" key="6">
    <source>
        <dbReference type="Proteomes" id="UP001495910"/>
    </source>
</evidence>
<dbReference type="InterPro" id="IPR036428">
    <property type="entry name" value="PCD_sf"/>
</dbReference>
<dbReference type="PANTHER" id="PTHR12599:SF0">
    <property type="entry name" value="PTERIN-4-ALPHA-CARBINOLAMINE DEHYDRATASE"/>
    <property type="match status" value="1"/>
</dbReference>